<sequence length="186" mass="20123">MVVLKMVVFVLSLGIDTLMMSIALGFYRTSGKIRIATTFASAEVIMALVGLFIGKGLGTFIGNWASLTGGILLLGVAVWLLVFDNDDEEKNRFEHDLVGWTLILTAISISLDELAMGFSIGLIGIPVTLTVILIACQAFVFTVVGLTFGSKLKPYLGEWSEKLAGTILGLLALWLIFIAILHLLHH</sequence>
<dbReference type="EMBL" id="PXYT01000007">
    <property type="protein sequence ID" value="PSR30756.1"/>
    <property type="molecule type" value="Genomic_DNA"/>
</dbReference>
<feature type="transmembrane region" description="Helical" evidence="5">
    <location>
        <begin position="60"/>
        <end position="82"/>
    </location>
</feature>
<organism evidence="6 7">
    <name type="scientific">Sulfobacillus benefaciens</name>
    <dbReference type="NCBI Taxonomy" id="453960"/>
    <lineage>
        <taxon>Bacteria</taxon>
        <taxon>Bacillati</taxon>
        <taxon>Bacillota</taxon>
        <taxon>Clostridia</taxon>
        <taxon>Eubacteriales</taxon>
        <taxon>Clostridiales Family XVII. Incertae Sedis</taxon>
        <taxon>Sulfobacillus</taxon>
    </lineage>
</organism>
<feature type="transmembrane region" description="Helical" evidence="5">
    <location>
        <begin position="33"/>
        <end position="53"/>
    </location>
</feature>
<protein>
    <recommendedName>
        <fullName evidence="8">Manganese efflux pump MntP</fullName>
    </recommendedName>
</protein>
<reference evidence="6 7" key="1">
    <citation type="journal article" date="2014" name="BMC Genomics">
        <title>Comparison of environmental and isolate Sulfobacillus genomes reveals diverse carbon, sulfur, nitrogen, and hydrogen metabolisms.</title>
        <authorList>
            <person name="Justice N.B."/>
            <person name="Norman A."/>
            <person name="Brown C.T."/>
            <person name="Singh A."/>
            <person name="Thomas B.C."/>
            <person name="Banfield J.F."/>
        </authorList>
    </citation>
    <scope>NUCLEOTIDE SEQUENCE [LARGE SCALE GENOMIC DNA]</scope>
    <source>
        <strain evidence="6">AMDSBA1</strain>
    </source>
</reference>
<keyword evidence="2 5" id="KW-0812">Transmembrane</keyword>
<comment type="caution">
    <text evidence="6">The sequence shown here is derived from an EMBL/GenBank/DDBJ whole genome shotgun (WGS) entry which is preliminary data.</text>
</comment>
<gene>
    <name evidence="6" type="ORF">C7B43_04610</name>
</gene>
<accession>A0A2T2X8H9</accession>
<evidence type="ECO:0000313" key="7">
    <source>
        <dbReference type="Proteomes" id="UP000242699"/>
    </source>
</evidence>
<feature type="transmembrane region" description="Helical" evidence="5">
    <location>
        <begin position="163"/>
        <end position="184"/>
    </location>
</feature>
<evidence type="ECO:0000256" key="1">
    <source>
        <dbReference type="ARBA" id="ARBA00022475"/>
    </source>
</evidence>
<dbReference type="PANTHER" id="PTHR35529:SF1">
    <property type="entry name" value="MANGANESE EFFLUX PUMP MNTP-RELATED"/>
    <property type="match status" value="1"/>
</dbReference>
<feature type="transmembrane region" description="Helical" evidence="5">
    <location>
        <begin position="122"/>
        <end position="143"/>
    </location>
</feature>
<evidence type="ECO:0000313" key="6">
    <source>
        <dbReference type="EMBL" id="PSR30756.1"/>
    </source>
</evidence>
<evidence type="ECO:0008006" key="8">
    <source>
        <dbReference type="Google" id="ProtNLM"/>
    </source>
</evidence>
<dbReference type="Pfam" id="PF02659">
    <property type="entry name" value="Mntp"/>
    <property type="match status" value="1"/>
</dbReference>
<evidence type="ECO:0000256" key="5">
    <source>
        <dbReference type="SAM" id="Phobius"/>
    </source>
</evidence>
<dbReference type="PANTHER" id="PTHR35529">
    <property type="entry name" value="MANGANESE EFFLUX PUMP MNTP-RELATED"/>
    <property type="match status" value="1"/>
</dbReference>
<evidence type="ECO:0000256" key="2">
    <source>
        <dbReference type="ARBA" id="ARBA00022692"/>
    </source>
</evidence>
<evidence type="ECO:0000256" key="4">
    <source>
        <dbReference type="ARBA" id="ARBA00023136"/>
    </source>
</evidence>
<keyword evidence="3 5" id="KW-1133">Transmembrane helix</keyword>
<dbReference type="AlphaFoldDB" id="A0A2T2X8H9"/>
<evidence type="ECO:0000256" key="3">
    <source>
        <dbReference type="ARBA" id="ARBA00022989"/>
    </source>
</evidence>
<keyword evidence="4 5" id="KW-0472">Membrane</keyword>
<name>A0A2T2X8H9_9FIRM</name>
<keyword evidence="1" id="KW-1003">Cell membrane</keyword>
<proteinExistence type="predicted"/>
<dbReference type="Proteomes" id="UP000242699">
    <property type="component" value="Unassembled WGS sequence"/>
</dbReference>
<feature type="transmembrane region" description="Helical" evidence="5">
    <location>
        <begin position="97"/>
        <end position="115"/>
    </location>
</feature>
<dbReference type="InterPro" id="IPR003810">
    <property type="entry name" value="Mntp/YtaF"/>
</dbReference>
<feature type="transmembrane region" description="Helical" evidence="5">
    <location>
        <begin position="7"/>
        <end position="27"/>
    </location>
</feature>